<evidence type="ECO:0000256" key="1">
    <source>
        <dbReference type="SAM" id="MobiDB-lite"/>
    </source>
</evidence>
<comment type="caution">
    <text evidence="2">The sequence shown here is derived from an EMBL/GenBank/DDBJ whole genome shotgun (WGS) entry which is preliminary data.</text>
</comment>
<dbReference type="Proteomes" id="UP000018896">
    <property type="component" value="Unassembled WGS sequence"/>
</dbReference>
<gene>
    <name evidence="2" type="ORF">JCM9157_2089</name>
</gene>
<dbReference type="RefSeq" id="WP_035664167.1">
    <property type="nucleotide sequence ID" value="NZ_BAUV01000013.1"/>
</dbReference>
<proteinExistence type="predicted"/>
<keyword evidence="3" id="KW-1185">Reference proteome</keyword>
<organism evidence="2 3">
    <name type="scientific">Halalkalibacter akibai (strain ATCC 43226 / DSM 21942 / CIP 109018 / JCM 9157 / 1139)</name>
    <name type="common">Bacillus akibai</name>
    <dbReference type="NCBI Taxonomy" id="1236973"/>
    <lineage>
        <taxon>Bacteria</taxon>
        <taxon>Bacillati</taxon>
        <taxon>Bacillota</taxon>
        <taxon>Bacilli</taxon>
        <taxon>Bacillales</taxon>
        <taxon>Bacillaceae</taxon>
        <taxon>Halalkalibacter</taxon>
    </lineage>
</organism>
<dbReference type="OrthoDB" id="2697418at2"/>
<dbReference type="EMBL" id="BAUV01000013">
    <property type="protein sequence ID" value="GAE34997.1"/>
    <property type="molecule type" value="Genomic_DNA"/>
</dbReference>
<sequence>MKSGHIKSFTHLSQFTSVKEFNESTKQVLQLYRDQFTKKEQTALLTLIQYSVKYFGICNARIDILVAAANSDKTSLSRTTFERMLRKAKALDILSIHSTIREKKGGNSHNVYVFHRFDGAQSPKLTERSTSEKPFPPTTPLKESKEEAKKIKASKNLKDKELRNSAVESLDFTFVPSYVPKEFIKLVKPFFNRAKEICALWDRVLMAHRNTKTTHTPSFFLPTITQAFKETVYQYKQNRIKTSFMQYFYGTLFNQMVNELRRSVLAVEKWGWWLEGLGGVI</sequence>
<evidence type="ECO:0000313" key="2">
    <source>
        <dbReference type="EMBL" id="GAE34997.1"/>
    </source>
</evidence>
<evidence type="ECO:0000313" key="3">
    <source>
        <dbReference type="Proteomes" id="UP000018896"/>
    </source>
</evidence>
<dbReference type="eggNOG" id="COG1373">
    <property type="taxonomic scope" value="Bacteria"/>
</dbReference>
<feature type="region of interest" description="Disordered" evidence="1">
    <location>
        <begin position="123"/>
        <end position="150"/>
    </location>
</feature>
<protein>
    <submittedName>
        <fullName evidence="2">Transcriptional regulator</fullName>
    </submittedName>
</protein>
<accession>W4QSX6</accession>
<dbReference type="STRING" id="1236973.JCM9157_2089"/>
<reference evidence="2 3" key="1">
    <citation type="journal article" date="2014" name="Genome Announc.">
        <title>Draft Genome Sequences of Three Alkaliphilic Bacillus Strains, Bacillus wakoensis JCM 9140T, Bacillus akibai JCM 9157T, and Bacillus hemicellulosilyticus JCM 9152T.</title>
        <authorList>
            <person name="Yuki M."/>
            <person name="Oshima K."/>
            <person name="Suda W."/>
            <person name="Oshida Y."/>
            <person name="Kitamura K."/>
            <person name="Iida T."/>
            <person name="Hattori M."/>
            <person name="Ohkuma M."/>
        </authorList>
    </citation>
    <scope>NUCLEOTIDE SEQUENCE [LARGE SCALE GENOMIC DNA]</scope>
    <source>
        <strain evidence="2 3">JCM 9157</strain>
    </source>
</reference>
<name>W4QSX6_HALA3</name>
<dbReference type="AlphaFoldDB" id="W4QSX6"/>